<dbReference type="PANTHER" id="PTHR11533:SF174">
    <property type="entry name" value="PUROMYCIN-SENSITIVE AMINOPEPTIDASE-RELATED"/>
    <property type="match status" value="1"/>
</dbReference>
<dbReference type="EC" id="3.4.11.2" evidence="4"/>
<dbReference type="GO" id="GO:0043171">
    <property type="term" value="P:peptide catabolic process"/>
    <property type="evidence" value="ECO:0007669"/>
    <property type="project" value="TreeGrafter"/>
</dbReference>
<dbReference type="InterPro" id="IPR050344">
    <property type="entry name" value="Peptidase_M1_aminopeptidases"/>
</dbReference>
<evidence type="ECO:0000259" key="16">
    <source>
        <dbReference type="Pfam" id="PF17900"/>
    </source>
</evidence>
<dbReference type="Gene3D" id="1.10.390.10">
    <property type="entry name" value="Neutral Protease Domain 2"/>
    <property type="match status" value="1"/>
</dbReference>
<comment type="caution">
    <text evidence="17">The sequence shown here is derived from an EMBL/GenBank/DDBJ whole genome shotgun (WGS) entry which is preliminary data.</text>
</comment>
<dbReference type="GO" id="GO:0070006">
    <property type="term" value="F:metalloaminopeptidase activity"/>
    <property type="evidence" value="ECO:0007669"/>
    <property type="project" value="TreeGrafter"/>
</dbReference>
<dbReference type="PRINTS" id="PR00756">
    <property type="entry name" value="ALADIPTASE"/>
</dbReference>
<comment type="cofactor">
    <cofactor evidence="2">
        <name>Zn(2+)</name>
        <dbReference type="ChEBI" id="CHEBI:29105"/>
    </cofactor>
</comment>
<evidence type="ECO:0000313" key="18">
    <source>
        <dbReference type="Proteomes" id="UP000622552"/>
    </source>
</evidence>
<dbReference type="RefSeq" id="WP_197006858.1">
    <property type="nucleotide sequence ID" value="NZ_BONS01000006.1"/>
</dbReference>
<dbReference type="GO" id="GO:0016285">
    <property type="term" value="F:alanyl aminopeptidase activity"/>
    <property type="evidence" value="ECO:0007669"/>
    <property type="project" value="UniProtKB-EC"/>
</dbReference>
<dbReference type="Proteomes" id="UP000622552">
    <property type="component" value="Unassembled WGS sequence"/>
</dbReference>
<evidence type="ECO:0000256" key="4">
    <source>
        <dbReference type="ARBA" id="ARBA00012564"/>
    </source>
</evidence>
<dbReference type="InterPro" id="IPR014782">
    <property type="entry name" value="Peptidase_M1_dom"/>
</dbReference>
<keyword evidence="10" id="KW-0862">Zinc</keyword>
<dbReference type="CDD" id="cd09602">
    <property type="entry name" value="M1_APN"/>
    <property type="match status" value="1"/>
</dbReference>
<dbReference type="FunFam" id="1.10.390.10:FF:000004">
    <property type="entry name" value="Aminopeptidase N"/>
    <property type="match status" value="1"/>
</dbReference>
<dbReference type="AlphaFoldDB" id="A0A8J7GVI1"/>
<dbReference type="GO" id="GO:0008270">
    <property type="term" value="F:zinc ion binding"/>
    <property type="evidence" value="ECO:0007669"/>
    <property type="project" value="InterPro"/>
</dbReference>
<dbReference type="NCBIfam" id="TIGR02412">
    <property type="entry name" value="pepN_strep_liv"/>
    <property type="match status" value="1"/>
</dbReference>
<accession>A0A8J7GVI1</accession>
<feature type="domain" description="Peptidase M1 membrane alanine aminopeptidase" evidence="14">
    <location>
        <begin position="228"/>
        <end position="441"/>
    </location>
</feature>
<keyword evidence="6 17" id="KW-0031">Aminopeptidase</keyword>
<dbReference type="InterPro" id="IPR027268">
    <property type="entry name" value="Peptidase_M4/M1_CTD_sf"/>
</dbReference>
<dbReference type="Pfam" id="PF01433">
    <property type="entry name" value="Peptidase_M1"/>
    <property type="match status" value="1"/>
</dbReference>
<evidence type="ECO:0000256" key="6">
    <source>
        <dbReference type="ARBA" id="ARBA00022438"/>
    </source>
</evidence>
<gene>
    <name evidence="17" type="ORF">IW245_006494</name>
</gene>
<organism evidence="17 18">
    <name type="scientific">Longispora fulva</name>
    <dbReference type="NCBI Taxonomy" id="619741"/>
    <lineage>
        <taxon>Bacteria</taxon>
        <taxon>Bacillati</taxon>
        <taxon>Actinomycetota</taxon>
        <taxon>Actinomycetes</taxon>
        <taxon>Micromonosporales</taxon>
        <taxon>Micromonosporaceae</taxon>
        <taxon>Longispora</taxon>
    </lineage>
</organism>
<keyword evidence="8" id="KW-0479">Metal-binding</keyword>
<dbReference type="Pfam" id="PF11838">
    <property type="entry name" value="ERAP1_C"/>
    <property type="match status" value="1"/>
</dbReference>
<feature type="domain" description="ERAP1-like C-terminal" evidence="15">
    <location>
        <begin position="523"/>
        <end position="836"/>
    </location>
</feature>
<comment type="catalytic activity">
    <reaction evidence="1">
        <text>Release of an N-terminal amino acid, Xaa-|-Yaa- from a peptide, amide or arylamide. Xaa is preferably Ala, but may be most amino acids including Pro (slow action). When a terminal hydrophobic residue is followed by a prolyl residue, the two may be released as an intact Xaa-Pro dipeptide.</text>
        <dbReference type="EC" id="3.4.11.2"/>
    </reaction>
</comment>
<dbReference type="SUPFAM" id="SSF63737">
    <property type="entry name" value="Leukotriene A4 hydrolase N-terminal domain"/>
    <property type="match status" value="1"/>
</dbReference>
<dbReference type="GO" id="GO:0016020">
    <property type="term" value="C:membrane"/>
    <property type="evidence" value="ECO:0007669"/>
    <property type="project" value="TreeGrafter"/>
</dbReference>
<reference evidence="17" key="1">
    <citation type="submission" date="2020-11" db="EMBL/GenBank/DDBJ databases">
        <title>Sequencing the genomes of 1000 actinobacteria strains.</title>
        <authorList>
            <person name="Klenk H.-P."/>
        </authorList>
    </citation>
    <scope>NUCLEOTIDE SEQUENCE</scope>
    <source>
        <strain evidence="17">DSM 45356</strain>
    </source>
</reference>
<dbReference type="InterPro" id="IPR001930">
    <property type="entry name" value="Peptidase_M1"/>
</dbReference>
<keyword evidence="18" id="KW-1185">Reference proteome</keyword>
<dbReference type="GO" id="GO:0005737">
    <property type="term" value="C:cytoplasm"/>
    <property type="evidence" value="ECO:0007669"/>
    <property type="project" value="TreeGrafter"/>
</dbReference>
<evidence type="ECO:0000256" key="5">
    <source>
        <dbReference type="ARBA" id="ARBA00015611"/>
    </source>
</evidence>
<dbReference type="GO" id="GO:0006508">
    <property type="term" value="P:proteolysis"/>
    <property type="evidence" value="ECO:0007669"/>
    <property type="project" value="UniProtKB-KW"/>
</dbReference>
<dbReference type="InterPro" id="IPR012778">
    <property type="entry name" value="Pept_M1_aminopeptidase"/>
</dbReference>
<evidence type="ECO:0000256" key="2">
    <source>
        <dbReference type="ARBA" id="ARBA00001947"/>
    </source>
</evidence>
<dbReference type="FunFam" id="2.60.40.1730:FF:000010">
    <property type="entry name" value="Putative aminopeptidase N"/>
    <property type="match status" value="1"/>
</dbReference>
<dbReference type="GO" id="GO:0005615">
    <property type="term" value="C:extracellular space"/>
    <property type="evidence" value="ECO:0007669"/>
    <property type="project" value="TreeGrafter"/>
</dbReference>
<evidence type="ECO:0000313" key="17">
    <source>
        <dbReference type="EMBL" id="MBG6140300.1"/>
    </source>
</evidence>
<comment type="similarity">
    <text evidence="3">Belongs to the peptidase M1 family.</text>
</comment>
<evidence type="ECO:0000256" key="8">
    <source>
        <dbReference type="ARBA" id="ARBA00022723"/>
    </source>
</evidence>
<dbReference type="InterPro" id="IPR024571">
    <property type="entry name" value="ERAP1-like_C_dom"/>
</dbReference>
<dbReference type="Pfam" id="PF17900">
    <property type="entry name" value="Peptidase_M1_N"/>
    <property type="match status" value="1"/>
</dbReference>
<evidence type="ECO:0000256" key="12">
    <source>
        <dbReference type="ARBA" id="ARBA00029811"/>
    </source>
</evidence>
<dbReference type="Gene3D" id="2.60.40.1730">
    <property type="entry name" value="tricorn interacting facor f3 domain"/>
    <property type="match status" value="1"/>
</dbReference>
<name>A0A8J7GVI1_9ACTN</name>
<evidence type="ECO:0000256" key="3">
    <source>
        <dbReference type="ARBA" id="ARBA00010136"/>
    </source>
</evidence>
<dbReference type="PANTHER" id="PTHR11533">
    <property type="entry name" value="PROTEASE M1 ZINC METALLOPROTEASE"/>
    <property type="match status" value="1"/>
</dbReference>
<evidence type="ECO:0000256" key="13">
    <source>
        <dbReference type="ARBA" id="ARBA00031533"/>
    </source>
</evidence>
<dbReference type="EMBL" id="JADOUF010000001">
    <property type="protein sequence ID" value="MBG6140300.1"/>
    <property type="molecule type" value="Genomic_DNA"/>
</dbReference>
<keyword evidence="7" id="KW-0645">Protease</keyword>
<protein>
    <recommendedName>
        <fullName evidence="5">Aminopeptidase N</fullName>
        <ecNumber evidence="4">3.4.11.2</ecNumber>
    </recommendedName>
    <alternativeName>
        <fullName evidence="12">Alanine aminopeptidase</fullName>
    </alternativeName>
    <alternativeName>
        <fullName evidence="13">Lysyl aminopeptidase</fullName>
    </alternativeName>
</protein>
<evidence type="ECO:0000256" key="11">
    <source>
        <dbReference type="ARBA" id="ARBA00023049"/>
    </source>
</evidence>
<sequence length="847" mass="93685">MPGLNLSRDEAGVRGDLLRVDAYDVQLDLTQGPEIFTSTTVITFSAREPGASTFADLEAPRVHEIILNGRSLDVATHFVDSRVLLPDLAASNELRVVADCAYSNTGQGLHRTVDPVDGNAYVYTHFEVPDARRVFTTFEQPDLKGTFTFTVTAPADWEVFSNSPTPEPVDGVWSFAPTPRISTYITAVVAGKYHVVRDSHTLASGQVVPLAVACRASMGQYLDADEVIEVTKQGFDYFTRMFDQPYPFEKYDQIFVPEYNIGAMENVGCVTLNENYVFRSKVTDTRRQQRAETVLHELAHMWFGDLVTMRWWDDLWLKESFATYVSVRALTEVTRWPGAWTTFANDDKSWALIQDQLPSTHPIVADIRDLMDLLTNFDGITYAKGAAVLKQLAAWVGSDQFFAGIRHYFARHAWGNTTLTDLLEALEKTSGRDLSTWSAEWLQTSGPNTLRPRFTVSPDGLFDTFVIEQEAAEEYPTLRSHRIAIGLYERGPLGLSRTHRIELDVTGPVTEVPDLVGQPQPDLVLLNDDDLTYAKIRFDERSLDTLITGIGEFAESLPRALCWTATWDMVRSGELAARDYIRLVLNGIGRETDIGVVEQLLRSLVTSLERYVTTDAPAGIVADAAYEHMTAAQPGSDHQLAWARLYARVAERDTDLDHVAAVLDGSAVVPGLAIDTDLRWALLSTLARAGRVGRAEIEAELVSDGTTAGLQYAAGALAALPDPETKAEAWASVIDRSDLPNGTQEAVVGTRGSSGGGFMQAGQRDLLSGYVDRYFEALPAVWADRAAEISRTLVNGLYPRLWIEQSTIDKTDAFLTEHDPAPALRRILIEGRDDVVRALRARARDAA</sequence>
<evidence type="ECO:0000256" key="10">
    <source>
        <dbReference type="ARBA" id="ARBA00022833"/>
    </source>
</evidence>
<evidence type="ECO:0000256" key="1">
    <source>
        <dbReference type="ARBA" id="ARBA00000098"/>
    </source>
</evidence>
<evidence type="ECO:0000256" key="7">
    <source>
        <dbReference type="ARBA" id="ARBA00022670"/>
    </source>
</evidence>
<dbReference type="InterPro" id="IPR045357">
    <property type="entry name" value="Aminopeptidase_N-like_N"/>
</dbReference>
<evidence type="ECO:0000256" key="9">
    <source>
        <dbReference type="ARBA" id="ARBA00022801"/>
    </source>
</evidence>
<evidence type="ECO:0000259" key="15">
    <source>
        <dbReference type="Pfam" id="PF11838"/>
    </source>
</evidence>
<keyword evidence="9 17" id="KW-0378">Hydrolase</keyword>
<keyword evidence="11" id="KW-0482">Metalloprotease</keyword>
<evidence type="ECO:0000259" key="14">
    <source>
        <dbReference type="Pfam" id="PF01433"/>
    </source>
</evidence>
<dbReference type="InterPro" id="IPR042097">
    <property type="entry name" value="Aminopeptidase_N-like_N_sf"/>
</dbReference>
<proteinExistence type="inferred from homology"/>
<feature type="domain" description="Aminopeptidase N-like N-terminal" evidence="16">
    <location>
        <begin position="117"/>
        <end position="185"/>
    </location>
</feature>
<dbReference type="SUPFAM" id="SSF55486">
    <property type="entry name" value="Metalloproteases ('zincins'), catalytic domain"/>
    <property type="match status" value="1"/>
</dbReference>
<dbReference type="GO" id="GO:0042277">
    <property type="term" value="F:peptide binding"/>
    <property type="evidence" value="ECO:0007669"/>
    <property type="project" value="TreeGrafter"/>
</dbReference>